<protein>
    <submittedName>
        <fullName evidence="4">Regulatory protein TetR</fullName>
    </submittedName>
</protein>
<evidence type="ECO:0000313" key="4">
    <source>
        <dbReference type="EMBL" id="ADY55527.1"/>
    </source>
</evidence>
<evidence type="ECO:0000313" key="5">
    <source>
        <dbReference type="Proteomes" id="UP000007488"/>
    </source>
</evidence>
<evidence type="ECO:0000256" key="2">
    <source>
        <dbReference type="PROSITE-ProRule" id="PRU00335"/>
    </source>
</evidence>
<dbReference type="PANTHER" id="PTHR43479">
    <property type="entry name" value="ACREF/ENVCD OPERON REPRESSOR-RELATED"/>
    <property type="match status" value="1"/>
</dbReference>
<dbReference type="PRINTS" id="PR00455">
    <property type="entry name" value="HTHTETR"/>
</dbReference>
<dbReference type="SUPFAM" id="SSF46689">
    <property type="entry name" value="Homeodomain-like"/>
    <property type="match status" value="1"/>
</dbReference>
<dbReference type="STRING" id="645991.Sgly_1210"/>
<dbReference type="GO" id="GO:0003677">
    <property type="term" value="F:DNA binding"/>
    <property type="evidence" value="ECO:0007669"/>
    <property type="project" value="UniProtKB-UniRule"/>
</dbReference>
<dbReference type="InterPro" id="IPR050624">
    <property type="entry name" value="HTH-type_Tx_Regulator"/>
</dbReference>
<dbReference type="InterPro" id="IPR001647">
    <property type="entry name" value="HTH_TetR"/>
</dbReference>
<dbReference type="Pfam" id="PF00440">
    <property type="entry name" value="TetR_N"/>
    <property type="match status" value="1"/>
</dbReference>
<accession>F0SUN4</accession>
<sequence length="204" mass="23360">MSYSSQLTRERILNCARREFMELGYQNANMRSIARAAKVTTGALYNHFANKALLFDTLVREPAEEMLARFQEIHRQTAENISGVSSEYLKEQGCSGTDWMLDYIYRHMDTFRLIFSHSEGTSWSAYLERLIEIEEQAYRIYCDALSKDGKPVDDIFLHITAASGFQYLVEIVSHDLPYAQAVAVMDSVKRYGMAGWNEILGLSP</sequence>
<dbReference type="AlphaFoldDB" id="F0SUN4"/>
<evidence type="ECO:0000256" key="1">
    <source>
        <dbReference type="ARBA" id="ARBA00023125"/>
    </source>
</evidence>
<dbReference type="Proteomes" id="UP000007488">
    <property type="component" value="Chromosome"/>
</dbReference>
<organism evidence="4 5">
    <name type="scientific">Syntrophobotulus glycolicus (strain DSM 8271 / FlGlyR)</name>
    <dbReference type="NCBI Taxonomy" id="645991"/>
    <lineage>
        <taxon>Bacteria</taxon>
        <taxon>Bacillati</taxon>
        <taxon>Bacillota</taxon>
        <taxon>Clostridia</taxon>
        <taxon>Eubacteriales</taxon>
        <taxon>Desulfitobacteriaceae</taxon>
        <taxon>Syntrophobotulus</taxon>
    </lineage>
</organism>
<dbReference type="Gene3D" id="1.10.357.10">
    <property type="entry name" value="Tetracycline Repressor, domain 2"/>
    <property type="match status" value="1"/>
</dbReference>
<dbReference type="HOGENOM" id="CLU_069356_6_0_9"/>
<evidence type="ECO:0000259" key="3">
    <source>
        <dbReference type="PROSITE" id="PS50977"/>
    </source>
</evidence>
<dbReference type="KEGG" id="sgy:Sgly_1210"/>
<feature type="DNA-binding region" description="H-T-H motif" evidence="2">
    <location>
        <begin position="29"/>
        <end position="48"/>
    </location>
</feature>
<dbReference type="eggNOG" id="COG1309">
    <property type="taxonomic scope" value="Bacteria"/>
</dbReference>
<reference evidence="5" key="2">
    <citation type="submission" date="2011-02" db="EMBL/GenBank/DDBJ databases">
        <title>The complete genome of Syntrophobotulus glycolicus DSM 8271.</title>
        <authorList>
            <person name="Lucas S."/>
            <person name="Copeland A."/>
            <person name="Lapidus A."/>
            <person name="Bruce D."/>
            <person name="Goodwin L."/>
            <person name="Pitluck S."/>
            <person name="Kyrpides N."/>
            <person name="Mavromatis K."/>
            <person name="Pagani I."/>
            <person name="Ivanova N."/>
            <person name="Mikhailova N."/>
            <person name="Chertkov O."/>
            <person name="Held B."/>
            <person name="Detter J.C."/>
            <person name="Tapia R."/>
            <person name="Han C."/>
            <person name="Land M."/>
            <person name="Hauser L."/>
            <person name="Markowitz V."/>
            <person name="Cheng J.-F."/>
            <person name="Hugenholtz P."/>
            <person name="Woyke T."/>
            <person name="Wu D."/>
            <person name="Spring S."/>
            <person name="Schroeder M."/>
            <person name="Brambilla E."/>
            <person name="Klenk H.-P."/>
            <person name="Eisen J.A."/>
        </authorList>
    </citation>
    <scope>NUCLEOTIDE SEQUENCE [LARGE SCALE GENOMIC DNA]</scope>
    <source>
        <strain evidence="5">DSM 8271 / FlGlyR</strain>
    </source>
</reference>
<proteinExistence type="predicted"/>
<keyword evidence="5" id="KW-1185">Reference proteome</keyword>
<dbReference type="RefSeq" id="WP_013624397.1">
    <property type="nucleotide sequence ID" value="NC_015172.1"/>
</dbReference>
<feature type="domain" description="HTH tetR-type" evidence="3">
    <location>
        <begin position="6"/>
        <end position="66"/>
    </location>
</feature>
<gene>
    <name evidence="4" type="ordered locus">Sgly_1210</name>
</gene>
<dbReference type="PANTHER" id="PTHR43479:SF11">
    <property type="entry name" value="ACREF_ENVCD OPERON REPRESSOR-RELATED"/>
    <property type="match status" value="1"/>
</dbReference>
<reference evidence="4 5" key="1">
    <citation type="journal article" date="2011" name="Stand. Genomic Sci.">
        <title>Complete genome sequence of Syntrophobotulus glycolicus type strain (FlGlyR).</title>
        <authorList>
            <person name="Han C."/>
            <person name="Mwirichia R."/>
            <person name="Chertkov O."/>
            <person name="Held B."/>
            <person name="Lapidus A."/>
            <person name="Nolan M."/>
            <person name="Lucas S."/>
            <person name="Hammon N."/>
            <person name="Deshpande S."/>
            <person name="Cheng J.F."/>
            <person name="Tapia R."/>
            <person name="Goodwin L."/>
            <person name="Pitluck S."/>
            <person name="Huntemann M."/>
            <person name="Liolios K."/>
            <person name="Ivanova N."/>
            <person name="Pagani I."/>
            <person name="Mavromatis K."/>
            <person name="Ovchinikova G."/>
            <person name="Pati A."/>
            <person name="Chen A."/>
            <person name="Palaniappan K."/>
            <person name="Land M."/>
            <person name="Hauser L."/>
            <person name="Brambilla E.M."/>
            <person name="Rohde M."/>
            <person name="Spring S."/>
            <person name="Sikorski J."/>
            <person name="Goker M."/>
            <person name="Woyke T."/>
            <person name="Bristow J."/>
            <person name="Eisen J.A."/>
            <person name="Markowitz V."/>
            <person name="Hugenholtz P."/>
            <person name="Kyrpides N.C."/>
            <person name="Klenk H.P."/>
            <person name="Detter J.C."/>
        </authorList>
    </citation>
    <scope>NUCLEOTIDE SEQUENCE [LARGE SCALE GENOMIC DNA]</scope>
    <source>
        <strain evidence="5">DSM 8271 / FlGlyR</strain>
    </source>
</reference>
<keyword evidence="1 2" id="KW-0238">DNA-binding</keyword>
<name>F0SUN4_SYNGF</name>
<dbReference type="PROSITE" id="PS50977">
    <property type="entry name" value="HTH_TETR_2"/>
    <property type="match status" value="1"/>
</dbReference>
<dbReference type="EMBL" id="CP002547">
    <property type="protein sequence ID" value="ADY55527.1"/>
    <property type="molecule type" value="Genomic_DNA"/>
</dbReference>
<dbReference type="InterPro" id="IPR009057">
    <property type="entry name" value="Homeodomain-like_sf"/>
</dbReference>
<dbReference type="OrthoDB" id="9814200at2"/>